<evidence type="ECO:0000256" key="1">
    <source>
        <dbReference type="ARBA" id="ARBA00022679"/>
    </source>
</evidence>
<keyword evidence="2 4" id="KW-0418">Kinase</keyword>
<dbReference type="OrthoDB" id="7946249at2"/>
<name>A0A1H0UH88_9ACTN</name>
<dbReference type="PANTHER" id="PTHR10584">
    <property type="entry name" value="SUGAR KINASE"/>
    <property type="match status" value="1"/>
</dbReference>
<sequence length="321" mass="32486">MIPHVVCIGPHIVDVHVRPVAEIPPGQGGVLVEDARVTAAGTAAGTAVDLAKLGARVTSVGAIGDDALGRLLRMLLEDAGVETDRLVTRVGGRTSTTILPIRANGERPTLHLPGVTATLAAADVDRDLVAGADVLHLGGPDVLGPFATEVAPGLLRHARGSGTTTTVDLLRSGAGPDVLEQLGPLWPWVDLFVPNDDQLRSMTGHDDLEQAARVLLDLGVGTVVVTRGADGSLVVGPDGAEAVPAFAVEVVDTTGCGDAFTAGLVVGLQQGWALPVAARLATATAALVATGLGSDAGVVDLPTTLAWWAERADQVGGPPPA</sequence>
<dbReference type="PANTHER" id="PTHR10584:SF166">
    <property type="entry name" value="RIBOKINASE"/>
    <property type="match status" value="1"/>
</dbReference>
<keyword evidence="5" id="KW-1185">Reference proteome</keyword>
<evidence type="ECO:0000259" key="3">
    <source>
        <dbReference type="Pfam" id="PF00294"/>
    </source>
</evidence>
<dbReference type="EMBL" id="FNIR01000020">
    <property type="protein sequence ID" value="SDP65440.1"/>
    <property type="molecule type" value="Genomic_DNA"/>
</dbReference>
<evidence type="ECO:0000256" key="2">
    <source>
        <dbReference type="ARBA" id="ARBA00022777"/>
    </source>
</evidence>
<evidence type="ECO:0000313" key="5">
    <source>
        <dbReference type="Proteomes" id="UP000199088"/>
    </source>
</evidence>
<reference evidence="5" key="1">
    <citation type="submission" date="2016-10" db="EMBL/GenBank/DDBJ databases">
        <authorList>
            <person name="Varghese N."/>
            <person name="Submissions S."/>
        </authorList>
    </citation>
    <scope>NUCLEOTIDE SEQUENCE [LARGE SCALE GENOMIC DNA]</scope>
    <source>
        <strain evidence="5">DSM 45843</strain>
    </source>
</reference>
<dbReference type="InterPro" id="IPR011611">
    <property type="entry name" value="PfkB_dom"/>
</dbReference>
<dbReference type="STRING" id="1052260.SAMN05660199_04500"/>
<gene>
    <name evidence="4" type="ORF">SAMN05660199_04500</name>
</gene>
<dbReference type="Gene3D" id="3.40.1190.20">
    <property type="match status" value="1"/>
</dbReference>
<feature type="domain" description="Carbohydrate kinase PfkB" evidence="3">
    <location>
        <begin position="4"/>
        <end position="295"/>
    </location>
</feature>
<dbReference type="Pfam" id="PF00294">
    <property type="entry name" value="PfkB"/>
    <property type="match status" value="1"/>
</dbReference>
<accession>A0A1H0UH88</accession>
<organism evidence="4 5">
    <name type="scientific">Klenkia soli</name>
    <dbReference type="NCBI Taxonomy" id="1052260"/>
    <lineage>
        <taxon>Bacteria</taxon>
        <taxon>Bacillati</taxon>
        <taxon>Actinomycetota</taxon>
        <taxon>Actinomycetes</taxon>
        <taxon>Geodermatophilales</taxon>
        <taxon>Geodermatophilaceae</taxon>
        <taxon>Klenkia</taxon>
    </lineage>
</organism>
<dbReference type="GO" id="GO:0016301">
    <property type="term" value="F:kinase activity"/>
    <property type="evidence" value="ECO:0007669"/>
    <property type="project" value="UniProtKB-KW"/>
</dbReference>
<evidence type="ECO:0000313" key="4">
    <source>
        <dbReference type="EMBL" id="SDP65440.1"/>
    </source>
</evidence>
<dbReference type="InterPro" id="IPR029056">
    <property type="entry name" value="Ribokinase-like"/>
</dbReference>
<protein>
    <submittedName>
        <fullName evidence="4">Sugar or nucleoside kinase, ribokinase family</fullName>
    </submittedName>
</protein>
<keyword evidence="1" id="KW-0808">Transferase</keyword>
<dbReference type="GO" id="GO:0005829">
    <property type="term" value="C:cytosol"/>
    <property type="evidence" value="ECO:0007669"/>
    <property type="project" value="TreeGrafter"/>
</dbReference>
<dbReference type="SUPFAM" id="SSF53613">
    <property type="entry name" value="Ribokinase-like"/>
    <property type="match status" value="1"/>
</dbReference>
<dbReference type="Proteomes" id="UP000199088">
    <property type="component" value="Unassembled WGS sequence"/>
</dbReference>
<dbReference type="RefSeq" id="WP_091250420.1">
    <property type="nucleotide sequence ID" value="NZ_FNIR01000020.1"/>
</dbReference>
<dbReference type="AlphaFoldDB" id="A0A1H0UH88"/>
<proteinExistence type="predicted"/>